<dbReference type="Proteomes" id="UP000471648">
    <property type="component" value="Unassembled WGS sequence"/>
</dbReference>
<gene>
    <name evidence="3" type="ORF">G3I39_33050</name>
</gene>
<dbReference type="PRINTS" id="PR00080">
    <property type="entry name" value="SDRFAMILY"/>
</dbReference>
<evidence type="ECO:0000256" key="1">
    <source>
        <dbReference type="ARBA" id="ARBA00006484"/>
    </source>
</evidence>
<protein>
    <submittedName>
        <fullName evidence="3">SDR family oxidoreductase</fullName>
    </submittedName>
</protein>
<dbReference type="InterPro" id="IPR050259">
    <property type="entry name" value="SDR"/>
</dbReference>
<comment type="caution">
    <text evidence="3">The sequence shown here is derived from an EMBL/GenBank/DDBJ whole genome shotgun (WGS) entry which is preliminary data.</text>
</comment>
<evidence type="ECO:0000256" key="2">
    <source>
        <dbReference type="ARBA" id="ARBA00023002"/>
    </source>
</evidence>
<dbReference type="PROSITE" id="PS00061">
    <property type="entry name" value="ADH_SHORT"/>
    <property type="match status" value="1"/>
</dbReference>
<dbReference type="PANTHER" id="PTHR42879:SF2">
    <property type="entry name" value="3-OXOACYL-[ACYL-CARRIER-PROTEIN] REDUCTASE FABG"/>
    <property type="match status" value="1"/>
</dbReference>
<evidence type="ECO:0000313" key="3">
    <source>
        <dbReference type="EMBL" id="NEB71860.1"/>
    </source>
</evidence>
<dbReference type="PANTHER" id="PTHR42879">
    <property type="entry name" value="3-OXOACYL-(ACYL-CARRIER-PROTEIN) REDUCTASE"/>
    <property type="match status" value="1"/>
</dbReference>
<evidence type="ECO:0000313" key="4">
    <source>
        <dbReference type="Proteomes" id="UP000471648"/>
    </source>
</evidence>
<accession>A0A6N9VG73</accession>
<organism evidence="3 4">
    <name type="scientific">Streptomyces microflavus</name>
    <name type="common">Streptomyces lipmanii</name>
    <dbReference type="NCBI Taxonomy" id="1919"/>
    <lineage>
        <taxon>Bacteria</taxon>
        <taxon>Bacillati</taxon>
        <taxon>Actinomycetota</taxon>
        <taxon>Actinomycetes</taxon>
        <taxon>Kitasatosporales</taxon>
        <taxon>Streptomycetaceae</taxon>
        <taxon>Streptomyces</taxon>
    </lineage>
</organism>
<name>A0A6N9VG73_STRMI</name>
<dbReference type="Pfam" id="PF13561">
    <property type="entry name" value="adh_short_C2"/>
    <property type="match status" value="1"/>
</dbReference>
<reference evidence="3 4" key="1">
    <citation type="submission" date="2020-01" db="EMBL/GenBank/DDBJ databases">
        <title>Insect and environment-associated Actinomycetes.</title>
        <authorList>
            <person name="Currrie C."/>
            <person name="Chevrette M."/>
            <person name="Carlson C."/>
            <person name="Stubbendieck R."/>
            <person name="Wendt-Pienkowski E."/>
        </authorList>
    </citation>
    <scope>NUCLEOTIDE SEQUENCE [LARGE SCALE GENOMIC DNA]</scope>
    <source>
        <strain evidence="3 4">SID14438</strain>
    </source>
</reference>
<dbReference type="InterPro" id="IPR002347">
    <property type="entry name" value="SDR_fam"/>
</dbReference>
<sequence>MVTGASGAIGGAIARRMAREGSKVIVGYKERRGIAEELAAELTRDGHIAYAAQVDVRDSSSVAEFMNTAISLAGPPDCLINVAGVAAFAPTSQLSEEDWNNVIDTNLKGAFLCSREVLPHMLRSGFGDIINVSSIAGTIGSFEGIAYAASKAGLDQFTKSLALELGNANIRVNGVAPGRIETPFRRQRAGQYFDFMLEQTPVGRLGTADEVANAVAFLSSRICSFITGETVTVSGGLSTVFLKHVNPDPLSRLGRHENDSGLS</sequence>
<dbReference type="SUPFAM" id="SSF51735">
    <property type="entry name" value="NAD(P)-binding Rossmann-fold domains"/>
    <property type="match status" value="1"/>
</dbReference>
<dbReference type="FunFam" id="3.40.50.720:FF:000173">
    <property type="entry name" value="3-oxoacyl-[acyl-carrier protein] reductase"/>
    <property type="match status" value="1"/>
</dbReference>
<dbReference type="InterPro" id="IPR020904">
    <property type="entry name" value="Sc_DH/Rdtase_CS"/>
</dbReference>
<proteinExistence type="inferred from homology"/>
<comment type="similarity">
    <text evidence="1">Belongs to the short-chain dehydrogenases/reductases (SDR) family.</text>
</comment>
<dbReference type="AlphaFoldDB" id="A0A6N9VG73"/>
<dbReference type="NCBIfam" id="NF009466">
    <property type="entry name" value="PRK12826.1-2"/>
    <property type="match status" value="1"/>
</dbReference>
<dbReference type="Gene3D" id="3.40.50.720">
    <property type="entry name" value="NAD(P)-binding Rossmann-like Domain"/>
    <property type="match status" value="1"/>
</dbReference>
<dbReference type="PRINTS" id="PR00081">
    <property type="entry name" value="GDHRDH"/>
</dbReference>
<dbReference type="GO" id="GO:0032787">
    <property type="term" value="P:monocarboxylic acid metabolic process"/>
    <property type="evidence" value="ECO:0007669"/>
    <property type="project" value="UniProtKB-ARBA"/>
</dbReference>
<dbReference type="GO" id="GO:0016491">
    <property type="term" value="F:oxidoreductase activity"/>
    <property type="evidence" value="ECO:0007669"/>
    <property type="project" value="UniProtKB-KW"/>
</dbReference>
<keyword evidence="2" id="KW-0560">Oxidoreductase</keyword>
<dbReference type="EMBL" id="JAAGME010001399">
    <property type="protein sequence ID" value="NEB71860.1"/>
    <property type="molecule type" value="Genomic_DNA"/>
</dbReference>
<dbReference type="InterPro" id="IPR036291">
    <property type="entry name" value="NAD(P)-bd_dom_sf"/>
</dbReference>